<feature type="domain" description="Protein kinase" evidence="2">
    <location>
        <begin position="1"/>
        <end position="157"/>
    </location>
</feature>
<evidence type="ECO:0000313" key="3">
    <source>
        <dbReference type="EMBL" id="KAH3836628.1"/>
    </source>
</evidence>
<dbReference type="InterPro" id="IPR001245">
    <property type="entry name" value="Ser-Thr/Tyr_kinase_cat_dom"/>
</dbReference>
<dbReference type="EMBL" id="JAIWYP010000004">
    <property type="protein sequence ID" value="KAH3836628.1"/>
    <property type="molecule type" value="Genomic_DNA"/>
</dbReference>
<keyword evidence="4" id="KW-1185">Reference proteome</keyword>
<dbReference type="Pfam" id="PF07714">
    <property type="entry name" value="PK_Tyr_Ser-Thr"/>
    <property type="match status" value="1"/>
</dbReference>
<evidence type="ECO:0000259" key="2">
    <source>
        <dbReference type="PROSITE" id="PS50011"/>
    </source>
</evidence>
<dbReference type="GO" id="GO:1990090">
    <property type="term" value="P:cellular response to nerve growth factor stimulus"/>
    <property type="evidence" value="ECO:0007669"/>
    <property type="project" value="TreeGrafter"/>
</dbReference>
<gene>
    <name evidence="3" type="ORF">DPMN_109999</name>
</gene>
<organism evidence="3 4">
    <name type="scientific">Dreissena polymorpha</name>
    <name type="common">Zebra mussel</name>
    <name type="synonym">Mytilus polymorpha</name>
    <dbReference type="NCBI Taxonomy" id="45954"/>
    <lineage>
        <taxon>Eukaryota</taxon>
        <taxon>Metazoa</taxon>
        <taxon>Spiralia</taxon>
        <taxon>Lophotrochozoa</taxon>
        <taxon>Mollusca</taxon>
        <taxon>Bivalvia</taxon>
        <taxon>Autobranchia</taxon>
        <taxon>Heteroconchia</taxon>
        <taxon>Euheterodonta</taxon>
        <taxon>Imparidentia</taxon>
        <taxon>Neoheterodontei</taxon>
        <taxon>Myida</taxon>
        <taxon>Dreissenoidea</taxon>
        <taxon>Dreissenidae</taxon>
        <taxon>Dreissena</taxon>
    </lineage>
</organism>
<dbReference type="InterPro" id="IPR000719">
    <property type="entry name" value="Prot_kinase_dom"/>
</dbReference>
<dbReference type="AlphaFoldDB" id="A0A9D4KBR1"/>
<dbReference type="PANTHER" id="PTHR24416:SF614">
    <property type="entry name" value="PROTEIN KINASE DOMAIN-CONTAINING PROTEIN"/>
    <property type="match status" value="1"/>
</dbReference>
<evidence type="ECO:0000313" key="4">
    <source>
        <dbReference type="Proteomes" id="UP000828390"/>
    </source>
</evidence>
<comment type="caution">
    <text evidence="3">The sequence shown here is derived from an EMBL/GenBank/DDBJ whole genome shotgun (WGS) entry which is preliminary data.</text>
</comment>
<dbReference type="InterPro" id="IPR011009">
    <property type="entry name" value="Kinase-like_dom_sf"/>
</dbReference>
<dbReference type="GO" id="GO:0010976">
    <property type="term" value="P:positive regulation of neuron projection development"/>
    <property type="evidence" value="ECO:0007669"/>
    <property type="project" value="TreeGrafter"/>
</dbReference>
<dbReference type="PRINTS" id="PR00109">
    <property type="entry name" value="TYRKINASE"/>
</dbReference>
<dbReference type="GO" id="GO:0030424">
    <property type="term" value="C:axon"/>
    <property type="evidence" value="ECO:0007669"/>
    <property type="project" value="TreeGrafter"/>
</dbReference>
<dbReference type="GO" id="GO:0051897">
    <property type="term" value="P:positive regulation of phosphatidylinositol 3-kinase/protein kinase B signal transduction"/>
    <property type="evidence" value="ECO:0007669"/>
    <property type="project" value="TreeGrafter"/>
</dbReference>
<proteinExistence type="predicted"/>
<dbReference type="SUPFAM" id="SSF56112">
    <property type="entry name" value="Protein kinase-like (PK-like)"/>
    <property type="match status" value="1"/>
</dbReference>
<dbReference type="GO" id="GO:0004714">
    <property type="term" value="F:transmembrane receptor protein tyrosine kinase activity"/>
    <property type="evidence" value="ECO:0007669"/>
    <property type="project" value="TreeGrafter"/>
</dbReference>
<feature type="region of interest" description="Disordered" evidence="1">
    <location>
        <begin position="1"/>
        <end position="21"/>
    </location>
</feature>
<name>A0A9D4KBR1_DREPO</name>
<dbReference type="GO" id="GO:0043235">
    <property type="term" value="C:receptor complex"/>
    <property type="evidence" value="ECO:0007669"/>
    <property type="project" value="TreeGrafter"/>
</dbReference>
<dbReference type="PANTHER" id="PTHR24416">
    <property type="entry name" value="TYROSINE-PROTEIN KINASE RECEPTOR"/>
    <property type="match status" value="1"/>
</dbReference>
<dbReference type="PROSITE" id="PS50011">
    <property type="entry name" value="PROTEIN_KINASE_DOM"/>
    <property type="match status" value="1"/>
</dbReference>
<protein>
    <recommendedName>
        <fullName evidence="2">Protein kinase domain-containing protein</fullName>
    </recommendedName>
</protein>
<dbReference type="GO" id="GO:0007169">
    <property type="term" value="P:cell surface receptor protein tyrosine kinase signaling pathway"/>
    <property type="evidence" value="ECO:0007669"/>
    <property type="project" value="TreeGrafter"/>
</dbReference>
<reference evidence="3" key="1">
    <citation type="journal article" date="2019" name="bioRxiv">
        <title>The Genome of the Zebra Mussel, Dreissena polymorpha: A Resource for Invasive Species Research.</title>
        <authorList>
            <person name="McCartney M.A."/>
            <person name="Auch B."/>
            <person name="Kono T."/>
            <person name="Mallez S."/>
            <person name="Zhang Y."/>
            <person name="Obille A."/>
            <person name="Becker A."/>
            <person name="Abrahante J.E."/>
            <person name="Garbe J."/>
            <person name="Badalamenti J.P."/>
            <person name="Herman A."/>
            <person name="Mangelson H."/>
            <person name="Liachko I."/>
            <person name="Sullivan S."/>
            <person name="Sone E.D."/>
            <person name="Koren S."/>
            <person name="Silverstein K.A.T."/>
            <person name="Beckman K.B."/>
            <person name="Gohl D.M."/>
        </authorList>
    </citation>
    <scope>NUCLEOTIDE SEQUENCE</scope>
    <source>
        <strain evidence="3">Duluth1</strain>
        <tissue evidence="3">Whole animal</tissue>
    </source>
</reference>
<dbReference type="Gene3D" id="1.10.510.10">
    <property type="entry name" value="Transferase(Phosphotransferase) domain 1"/>
    <property type="match status" value="1"/>
</dbReference>
<dbReference type="InterPro" id="IPR050122">
    <property type="entry name" value="RTK"/>
</dbReference>
<sequence length="157" mass="17371">MPRRAGLRQSACEGAPPCDQSDGGQPQLLLANGLLPEALGEVLKESLTAESRRVVDQLGSFEYCAGETFIAVLPVRWLPPEALLYRTFTVASDIWSFGILLWEIFTYGRQPWFQLSNQESLILGLFLDNAQLLTNPSALYDDFALHEGEAHGQNCLS</sequence>
<evidence type="ECO:0000256" key="1">
    <source>
        <dbReference type="SAM" id="MobiDB-lite"/>
    </source>
</evidence>
<dbReference type="GO" id="GO:0005886">
    <property type="term" value="C:plasma membrane"/>
    <property type="evidence" value="ECO:0007669"/>
    <property type="project" value="TreeGrafter"/>
</dbReference>
<accession>A0A9D4KBR1</accession>
<dbReference type="GO" id="GO:0043121">
    <property type="term" value="F:neurotrophin binding"/>
    <property type="evidence" value="ECO:0007669"/>
    <property type="project" value="TreeGrafter"/>
</dbReference>
<reference evidence="3" key="2">
    <citation type="submission" date="2020-11" db="EMBL/GenBank/DDBJ databases">
        <authorList>
            <person name="McCartney M.A."/>
            <person name="Auch B."/>
            <person name="Kono T."/>
            <person name="Mallez S."/>
            <person name="Becker A."/>
            <person name="Gohl D.M."/>
            <person name="Silverstein K.A.T."/>
            <person name="Koren S."/>
            <person name="Bechman K.B."/>
            <person name="Herman A."/>
            <person name="Abrahante J.E."/>
            <person name="Garbe J."/>
        </authorList>
    </citation>
    <scope>NUCLEOTIDE SEQUENCE</scope>
    <source>
        <strain evidence="3">Duluth1</strain>
        <tissue evidence="3">Whole animal</tissue>
    </source>
</reference>
<dbReference type="GO" id="GO:0005030">
    <property type="term" value="F:neurotrophin receptor activity"/>
    <property type="evidence" value="ECO:0007669"/>
    <property type="project" value="TreeGrafter"/>
</dbReference>
<dbReference type="Proteomes" id="UP000828390">
    <property type="component" value="Unassembled WGS sequence"/>
</dbReference>
<dbReference type="GO" id="GO:0005524">
    <property type="term" value="F:ATP binding"/>
    <property type="evidence" value="ECO:0007669"/>
    <property type="project" value="InterPro"/>
</dbReference>